<gene>
    <name evidence="2" type="ordered locus">SGR_848</name>
</gene>
<organism evidence="2 3">
    <name type="scientific">Streptomyces griseus subsp. griseus (strain JCM 4626 / CBS 651.72 / NBRC 13350 / KCC S-0626 / ISP 5235)</name>
    <dbReference type="NCBI Taxonomy" id="455632"/>
    <lineage>
        <taxon>Bacteria</taxon>
        <taxon>Bacillati</taxon>
        <taxon>Actinomycetota</taxon>
        <taxon>Actinomycetes</taxon>
        <taxon>Kitasatosporales</taxon>
        <taxon>Streptomycetaceae</taxon>
        <taxon>Streptomyces</taxon>
    </lineage>
</organism>
<evidence type="ECO:0008006" key="4">
    <source>
        <dbReference type="Google" id="ProtNLM"/>
    </source>
</evidence>
<sequence length="348" mass="36625">MAESVAVIAVCGHEAAHGRALVPVVDGGVSVVSNGRELFRSITEHGRRGEETVVVPMTLGRDPALVADTARTLRAVPAAERGTTVLAEPFGTAQHLVGWLRAAAGRVSEDSAVLVTAPSGDPFDDAELYRVAALVRRYGRHPLVEVAFSDGDPDLTEGIRRCRLLGARRVTLLPAAFALPEVPGPDGAQRPPVDRASPLVSAPALRRVLAERVNDARRRLREHGDDGIGAGLTAADNHGHSHTHPPGQGHDHAHAHTHGPGDAHTLTHAHTHGPGGTHTHAHTHGPGDTHTHVHTHGPGDAHTHAHTHPACENPARGHPQPHDHGPASAHRRHQESAGAADRVIRSTA</sequence>
<dbReference type="PATRIC" id="fig|455632.4.peg.839"/>
<protein>
    <recommendedName>
        <fullName evidence="4">Cobalamin biosynthesis protein CbiX</fullName>
    </recommendedName>
</protein>
<dbReference type="EMBL" id="AP009493">
    <property type="protein sequence ID" value="BAG17677.1"/>
    <property type="molecule type" value="Genomic_DNA"/>
</dbReference>
<dbReference type="HOGENOM" id="CLU_074823_0_0_11"/>
<dbReference type="SUPFAM" id="SSF53800">
    <property type="entry name" value="Chelatase"/>
    <property type="match status" value="1"/>
</dbReference>
<dbReference type="Proteomes" id="UP000001685">
    <property type="component" value="Chromosome"/>
</dbReference>
<feature type="compositionally biased region" description="Basic and acidic residues" evidence="1">
    <location>
        <begin position="285"/>
        <end position="303"/>
    </location>
</feature>
<name>B1VSX3_STRGG</name>
<accession>B1VSX3</accession>
<evidence type="ECO:0000313" key="2">
    <source>
        <dbReference type="EMBL" id="BAG17677.1"/>
    </source>
</evidence>
<evidence type="ECO:0000256" key="1">
    <source>
        <dbReference type="SAM" id="MobiDB-lite"/>
    </source>
</evidence>
<feature type="region of interest" description="Disordered" evidence="1">
    <location>
        <begin position="220"/>
        <end position="348"/>
    </location>
</feature>
<reference evidence="3" key="1">
    <citation type="journal article" date="2008" name="J. Bacteriol.">
        <title>Genome sequence of the streptomycin-producing microorganism Streptomyces griseus IFO 13350.</title>
        <authorList>
            <person name="Ohnishi Y."/>
            <person name="Ishikawa J."/>
            <person name="Hara H."/>
            <person name="Suzuki H."/>
            <person name="Ikenoya M."/>
            <person name="Ikeda H."/>
            <person name="Yamashita A."/>
            <person name="Hattori M."/>
            <person name="Horinouchi S."/>
        </authorList>
    </citation>
    <scope>NUCLEOTIDE SEQUENCE [LARGE SCALE GENOMIC DNA]</scope>
    <source>
        <strain evidence="3">JCM 4626 / NBRC 13350</strain>
    </source>
</reference>
<dbReference type="KEGG" id="sgr:SGR_848"/>
<dbReference type="RefSeq" id="WP_012378115.1">
    <property type="nucleotide sequence ID" value="NC_010572.1"/>
</dbReference>
<dbReference type="eggNOG" id="COG2138">
    <property type="taxonomic scope" value="Bacteria"/>
</dbReference>
<proteinExistence type="predicted"/>
<evidence type="ECO:0000313" key="3">
    <source>
        <dbReference type="Proteomes" id="UP000001685"/>
    </source>
</evidence>
<dbReference type="AlphaFoldDB" id="B1VSX3"/>
<dbReference type="Gene3D" id="3.40.50.1400">
    <property type="match status" value="1"/>
</dbReference>